<accession>A0A9X4YEY3</accession>
<evidence type="ECO:0000259" key="1">
    <source>
        <dbReference type="PROSITE" id="PS51112"/>
    </source>
</evidence>
<comment type="caution">
    <text evidence="2">The sequence shown here is derived from an EMBL/GenBank/DDBJ whole genome shotgun (WGS) entry which is preliminary data.</text>
</comment>
<proteinExistence type="predicted"/>
<protein>
    <submittedName>
        <fullName evidence="2">AmmeMemoRadiSam system protein A</fullName>
    </submittedName>
</protein>
<dbReference type="AlphaFoldDB" id="A0A9X4YEY3"/>
<sequence>MAPMYSTDTPITHEHRGMLLTLARDSIREGFETGRALTVEPAQWPEVLQRNGASFVTLKRPDDSLRGCIGTLEARQPLVTDVAEHAHAAAFRDPRFQPLAAHELEEVHLELSILSRPEPLPVASEAELLAALQPGEDGLILEDGVHRGTFLPAVWESLPEPVDFVRQLKRKAGLPSDYWSPSLTIKRYRTESFGEDER</sequence>
<dbReference type="InterPro" id="IPR027623">
    <property type="entry name" value="AmmeMemoSam_A"/>
</dbReference>
<dbReference type="OrthoDB" id="9782820at2"/>
<feature type="domain" description="AMMECR1" evidence="1">
    <location>
        <begin position="14"/>
        <end position="198"/>
    </location>
</feature>
<dbReference type="InterPro" id="IPR036071">
    <property type="entry name" value="AMMECR1_dom_sf"/>
</dbReference>
<name>A0A9X4YEY3_9GAMM</name>
<dbReference type="NCBIfam" id="TIGR04335">
    <property type="entry name" value="AmmeMemoSam_A"/>
    <property type="match status" value="1"/>
</dbReference>
<gene>
    <name evidence="2" type="primary">amrA</name>
    <name evidence="2" type="ORF">GLW01_14385</name>
</gene>
<organism evidence="2 3">
    <name type="scientific">Vreelandella halophila</name>
    <dbReference type="NCBI Taxonomy" id="86177"/>
    <lineage>
        <taxon>Bacteria</taxon>
        <taxon>Pseudomonadati</taxon>
        <taxon>Pseudomonadota</taxon>
        <taxon>Gammaproteobacteria</taxon>
        <taxon>Oceanospirillales</taxon>
        <taxon>Halomonadaceae</taxon>
        <taxon>Vreelandella</taxon>
    </lineage>
</organism>
<dbReference type="NCBIfam" id="TIGR00296">
    <property type="entry name" value="TIGR00296 family protein"/>
    <property type="match status" value="1"/>
</dbReference>
<dbReference type="InterPro" id="IPR027485">
    <property type="entry name" value="AMMECR1_N"/>
</dbReference>
<dbReference type="Proteomes" id="UP000460751">
    <property type="component" value="Unassembled WGS sequence"/>
</dbReference>
<evidence type="ECO:0000313" key="3">
    <source>
        <dbReference type="Proteomes" id="UP000460751"/>
    </source>
</evidence>
<dbReference type="SUPFAM" id="SSF143447">
    <property type="entry name" value="AMMECR1-like"/>
    <property type="match status" value="1"/>
</dbReference>
<dbReference type="InterPro" id="IPR023473">
    <property type="entry name" value="AMMECR1"/>
</dbReference>
<dbReference type="PANTHER" id="PTHR13016:SF0">
    <property type="entry name" value="AMME SYNDROME CANDIDATE GENE 1 PROTEIN"/>
    <property type="match status" value="1"/>
</dbReference>
<dbReference type="Pfam" id="PF01871">
    <property type="entry name" value="AMMECR1"/>
    <property type="match status" value="1"/>
</dbReference>
<dbReference type="Gene3D" id="3.30.1490.150">
    <property type="entry name" value="Hypothetical protein ph0010, domain 2"/>
    <property type="match status" value="1"/>
</dbReference>
<dbReference type="InterPro" id="IPR002733">
    <property type="entry name" value="AMMECR1_domain"/>
</dbReference>
<reference evidence="2 3" key="1">
    <citation type="submission" date="2019-11" db="EMBL/GenBank/DDBJ databases">
        <title>Genome sequences of 17 halophilic strains isolated from different environments.</title>
        <authorList>
            <person name="Furrow R.E."/>
        </authorList>
    </citation>
    <scope>NUCLEOTIDE SEQUENCE [LARGE SCALE GENOMIC DNA]</scope>
    <source>
        <strain evidence="2 3">22507_15_FS</strain>
    </source>
</reference>
<dbReference type="Gene3D" id="3.30.700.20">
    <property type="entry name" value="Hypothetical protein ph0010, domain 1"/>
    <property type="match status" value="1"/>
</dbReference>
<dbReference type="EMBL" id="WMEX01000009">
    <property type="protein sequence ID" value="MYL27978.1"/>
    <property type="molecule type" value="Genomic_DNA"/>
</dbReference>
<keyword evidence="3" id="KW-1185">Reference proteome</keyword>
<evidence type="ECO:0000313" key="2">
    <source>
        <dbReference type="EMBL" id="MYL27978.1"/>
    </source>
</evidence>
<dbReference type="PROSITE" id="PS51112">
    <property type="entry name" value="AMMECR1"/>
    <property type="match status" value="1"/>
</dbReference>
<dbReference type="PANTHER" id="PTHR13016">
    <property type="entry name" value="AMMECR1 HOMOLOG"/>
    <property type="match status" value="1"/>
</dbReference>